<dbReference type="RefSeq" id="WP_136166334.1">
    <property type="nucleotide sequence ID" value="NZ_KZ819077.1"/>
</dbReference>
<protein>
    <submittedName>
        <fullName evidence="2">Uncharacterized protein</fullName>
    </submittedName>
</protein>
<keyword evidence="1" id="KW-0472">Membrane</keyword>
<sequence length="106" mass="11511">MSRRSVLYGAVGCLLLAALVLPDGPFSRESVSDAIFLIGLVLATGCAGVWLLAQPDIRVILRRLRAVLFRRPEKDEPPPRPQSPRWLKEALVLAASLLAASVLLLV</sequence>
<keyword evidence="1" id="KW-1133">Transmembrane helix</keyword>
<dbReference type="AlphaFoldDB" id="A0A2U1U455"/>
<accession>A0A2U1U455</accession>
<feature type="transmembrane region" description="Helical" evidence="1">
    <location>
        <begin position="32"/>
        <end position="53"/>
    </location>
</feature>
<evidence type="ECO:0000256" key="1">
    <source>
        <dbReference type="SAM" id="Phobius"/>
    </source>
</evidence>
<reference evidence="2 3" key="1">
    <citation type="submission" date="2018-04" db="EMBL/GenBank/DDBJ databases">
        <title>Brenneria corticis sp.nov.</title>
        <authorList>
            <person name="Li Y."/>
        </authorList>
    </citation>
    <scope>NUCLEOTIDE SEQUENCE [LARGE SCALE GENOMIC DNA]</scope>
    <source>
        <strain evidence="2 3">CFCC 11842</strain>
    </source>
</reference>
<comment type="caution">
    <text evidence="2">The sequence shown here is derived from an EMBL/GenBank/DDBJ whole genome shotgun (WGS) entry which is preliminary data.</text>
</comment>
<gene>
    <name evidence="2" type="ORF">DDT56_10235</name>
</gene>
<keyword evidence="3" id="KW-1185">Reference proteome</keyword>
<organism evidence="2 3">
    <name type="scientific">Brenneria corticis</name>
    <dbReference type="NCBI Taxonomy" id="2173106"/>
    <lineage>
        <taxon>Bacteria</taxon>
        <taxon>Pseudomonadati</taxon>
        <taxon>Pseudomonadota</taxon>
        <taxon>Gammaproteobacteria</taxon>
        <taxon>Enterobacterales</taxon>
        <taxon>Pectobacteriaceae</taxon>
        <taxon>Brenneria</taxon>
    </lineage>
</organism>
<keyword evidence="1" id="KW-0812">Transmembrane</keyword>
<evidence type="ECO:0000313" key="3">
    <source>
        <dbReference type="Proteomes" id="UP000296159"/>
    </source>
</evidence>
<proteinExistence type="predicted"/>
<name>A0A2U1U455_9GAMM</name>
<dbReference type="EMBL" id="QDKH01000009">
    <property type="protein sequence ID" value="PWC16441.1"/>
    <property type="molecule type" value="Genomic_DNA"/>
</dbReference>
<dbReference type="Proteomes" id="UP000296159">
    <property type="component" value="Unassembled WGS sequence"/>
</dbReference>
<evidence type="ECO:0000313" key="2">
    <source>
        <dbReference type="EMBL" id="PWC16441.1"/>
    </source>
</evidence>